<reference evidence="3" key="3">
    <citation type="submission" date="2025-09" db="UniProtKB">
        <authorList>
            <consortium name="Ensembl"/>
        </authorList>
    </citation>
    <scope>IDENTIFICATION</scope>
</reference>
<dbReference type="GeneID" id="113173506"/>
<feature type="coiled-coil region" evidence="2">
    <location>
        <begin position="206"/>
        <end position="240"/>
    </location>
</feature>
<keyword evidence="1 2" id="KW-0175">Coiled coil</keyword>
<reference evidence="3" key="1">
    <citation type="submission" date="2021-04" db="EMBL/GenBank/DDBJ databases">
        <authorList>
            <consortium name="Wellcome Sanger Institute Data Sharing"/>
        </authorList>
    </citation>
    <scope>NUCLEOTIDE SEQUENCE [LARGE SCALE GENOMIC DNA]</scope>
</reference>
<reference evidence="3" key="2">
    <citation type="submission" date="2025-08" db="UniProtKB">
        <authorList>
            <consortium name="Ensembl"/>
        </authorList>
    </citation>
    <scope>IDENTIFICATION</scope>
</reference>
<dbReference type="PANTHER" id="PTHR34768">
    <property type="entry name" value="COILED-COIL DOMAIN-CONTAINING PROTEIN 89"/>
    <property type="match status" value="1"/>
</dbReference>
<feature type="coiled-coil region" evidence="2">
    <location>
        <begin position="64"/>
        <end position="176"/>
    </location>
</feature>
<feature type="coiled-coil region" evidence="2">
    <location>
        <begin position="266"/>
        <end position="334"/>
    </location>
</feature>
<organism evidence="3 4">
    <name type="scientific">Anabas testudineus</name>
    <name type="common">Climbing perch</name>
    <name type="synonym">Anthias testudineus</name>
    <dbReference type="NCBI Taxonomy" id="64144"/>
    <lineage>
        <taxon>Eukaryota</taxon>
        <taxon>Metazoa</taxon>
        <taxon>Chordata</taxon>
        <taxon>Craniata</taxon>
        <taxon>Vertebrata</taxon>
        <taxon>Euteleostomi</taxon>
        <taxon>Actinopterygii</taxon>
        <taxon>Neopterygii</taxon>
        <taxon>Teleostei</taxon>
        <taxon>Neoteleostei</taxon>
        <taxon>Acanthomorphata</taxon>
        <taxon>Anabantaria</taxon>
        <taxon>Anabantiformes</taxon>
        <taxon>Anabantoidei</taxon>
        <taxon>Anabantidae</taxon>
        <taxon>Anabas</taxon>
    </lineage>
</organism>
<evidence type="ECO:0008006" key="5">
    <source>
        <dbReference type="Google" id="ProtNLM"/>
    </source>
</evidence>
<name>A0A3Q1J4J8_ANATE</name>
<dbReference type="AlphaFoldDB" id="A0A3Q1J4J8"/>
<dbReference type="PANTHER" id="PTHR34768:SF2">
    <property type="entry name" value="COILED-COIL DOMAIN CONTAINING 89"/>
    <property type="match status" value="1"/>
</dbReference>
<evidence type="ECO:0000256" key="1">
    <source>
        <dbReference type="ARBA" id="ARBA00023054"/>
    </source>
</evidence>
<proteinExistence type="predicted"/>
<evidence type="ECO:0000256" key="2">
    <source>
        <dbReference type="SAM" id="Coils"/>
    </source>
</evidence>
<evidence type="ECO:0000313" key="3">
    <source>
        <dbReference type="Ensembl" id="ENSATEP00000025148.2"/>
    </source>
</evidence>
<protein>
    <recommendedName>
        <fullName evidence="5">Coiled-coil domain-containing protein 89</fullName>
    </recommendedName>
</protein>
<dbReference type="FunCoup" id="A0A3Q1J4J8">
    <property type="interactions" value="243"/>
</dbReference>
<dbReference type="OrthoDB" id="10020070at2759"/>
<dbReference type="GeneTree" id="ENSGT00940000165617"/>
<dbReference type="Proteomes" id="UP000265040">
    <property type="component" value="Chromosome 21"/>
</dbReference>
<accession>A0A3Q1J4J8</accession>
<evidence type="ECO:0000313" key="4">
    <source>
        <dbReference type="Proteomes" id="UP000265040"/>
    </source>
</evidence>
<dbReference type="InterPro" id="IPR043450">
    <property type="entry name" value="CCDC89-like"/>
</dbReference>
<dbReference type="InParanoid" id="A0A3Q1J4J8"/>
<keyword evidence="4" id="KW-1185">Reference proteome</keyword>
<dbReference type="Ensembl" id="ENSATET00000025553.3">
    <property type="protein sequence ID" value="ENSATEP00000025148.2"/>
    <property type="gene ID" value="ENSATEG00000017414.3"/>
</dbReference>
<dbReference type="RefSeq" id="XP_026232715.1">
    <property type="nucleotide sequence ID" value="XM_026376930.1"/>
</dbReference>
<sequence length="354" mass="41210">MAAPQRNVENLMKVEDNIAEHVESIQSSLEKLLSFSADETTEIEMLRSRINEQSTLISILKHRADELLVRYQALQTINSDLEDRATDYQEELDCERKKAEILEKRFMDLAANNQAIIAFMEEYKNENVQLKVENKQLQAENDSLFCQKLQDKETVVQNLMQEVQQLRDQYTIKENEYRKTLAGYQAKLLEQATQHKATEASLLDQLHEAQQQEKDATQMCKGLKLNLQNAENEHALKELDMRESLLNLTKEKDKLLSLSMERGQAIQEKQEEILQLETKLKEEKHARAKAEDRFEQEAESVNADVKVKSLRSALDESITKYEELMKDFEALKKHSASLLKQERELNMKLRHMIG</sequence>